<evidence type="ECO:0000313" key="1">
    <source>
        <dbReference type="EMBL" id="KAI0031849.1"/>
    </source>
</evidence>
<evidence type="ECO:0000313" key="2">
    <source>
        <dbReference type="Proteomes" id="UP000814128"/>
    </source>
</evidence>
<dbReference type="EMBL" id="MU273565">
    <property type="protein sequence ID" value="KAI0031849.1"/>
    <property type="molecule type" value="Genomic_DNA"/>
</dbReference>
<accession>A0ACB8QJ33</accession>
<keyword evidence="2" id="KW-1185">Reference proteome</keyword>
<organism evidence="1 2">
    <name type="scientific">Vararia minispora EC-137</name>
    <dbReference type="NCBI Taxonomy" id="1314806"/>
    <lineage>
        <taxon>Eukaryota</taxon>
        <taxon>Fungi</taxon>
        <taxon>Dikarya</taxon>
        <taxon>Basidiomycota</taxon>
        <taxon>Agaricomycotina</taxon>
        <taxon>Agaricomycetes</taxon>
        <taxon>Russulales</taxon>
        <taxon>Lachnocladiaceae</taxon>
        <taxon>Vararia</taxon>
    </lineage>
</organism>
<sequence>MGQHFSLLGQWLPPRSHFSVSDIPDLTGKVALVTGGNAGIGKETVKHLLVHGAKVYIAARSHTRAIGAINELERETGKRAVFIELDLANLSCVRKMAEAFLGLEHELHILGVMWPAHDRLTTDGYDLQFGTNVLGHYALTKLLLPALSEGARNSEEGKARVVIVASMAAYLNTIHWGSFTPGPVRDAMSTYELYDQSKHAPVVFAAELARRYGDHGLVVTSCNPGNLRTDLQRHVPTPFRQILQYGLLYPAPYGALTPLWAGTSAETLDMNGKFLIPWARLGECRPEANDPEISRKLWKFMEKATGV</sequence>
<name>A0ACB8QJ33_9AGAM</name>
<proteinExistence type="predicted"/>
<reference evidence="1" key="2">
    <citation type="journal article" date="2022" name="New Phytol.">
        <title>Evolutionary transition to the ectomycorrhizal habit in the genomes of a hyperdiverse lineage of mushroom-forming fungi.</title>
        <authorList>
            <person name="Looney B."/>
            <person name="Miyauchi S."/>
            <person name="Morin E."/>
            <person name="Drula E."/>
            <person name="Courty P.E."/>
            <person name="Kohler A."/>
            <person name="Kuo A."/>
            <person name="LaButti K."/>
            <person name="Pangilinan J."/>
            <person name="Lipzen A."/>
            <person name="Riley R."/>
            <person name="Andreopoulos W."/>
            <person name="He G."/>
            <person name="Johnson J."/>
            <person name="Nolan M."/>
            <person name="Tritt A."/>
            <person name="Barry K.W."/>
            <person name="Grigoriev I.V."/>
            <person name="Nagy L.G."/>
            <person name="Hibbett D."/>
            <person name="Henrissat B."/>
            <person name="Matheny P.B."/>
            <person name="Labbe J."/>
            <person name="Martin F.M."/>
        </authorList>
    </citation>
    <scope>NUCLEOTIDE SEQUENCE</scope>
    <source>
        <strain evidence="1">EC-137</strain>
    </source>
</reference>
<protein>
    <submittedName>
        <fullName evidence="1">NAD-P-binding protein</fullName>
    </submittedName>
</protein>
<gene>
    <name evidence="1" type="ORF">K488DRAFT_51192</name>
</gene>
<reference evidence="1" key="1">
    <citation type="submission" date="2021-02" db="EMBL/GenBank/DDBJ databases">
        <authorList>
            <consortium name="DOE Joint Genome Institute"/>
            <person name="Ahrendt S."/>
            <person name="Looney B.P."/>
            <person name="Miyauchi S."/>
            <person name="Morin E."/>
            <person name="Drula E."/>
            <person name="Courty P.E."/>
            <person name="Chicoki N."/>
            <person name="Fauchery L."/>
            <person name="Kohler A."/>
            <person name="Kuo A."/>
            <person name="Labutti K."/>
            <person name="Pangilinan J."/>
            <person name="Lipzen A."/>
            <person name="Riley R."/>
            <person name="Andreopoulos W."/>
            <person name="He G."/>
            <person name="Johnson J."/>
            <person name="Barry K.W."/>
            <person name="Grigoriev I.V."/>
            <person name="Nagy L."/>
            <person name="Hibbett D."/>
            <person name="Henrissat B."/>
            <person name="Matheny P.B."/>
            <person name="Labbe J."/>
            <person name="Martin F."/>
        </authorList>
    </citation>
    <scope>NUCLEOTIDE SEQUENCE</scope>
    <source>
        <strain evidence="1">EC-137</strain>
    </source>
</reference>
<dbReference type="Proteomes" id="UP000814128">
    <property type="component" value="Unassembled WGS sequence"/>
</dbReference>
<comment type="caution">
    <text evidence="1">The sequence shown here is derived from an EMBL/GenBank/DDBJ whole genome shotgun (WGS) entry which is preliminary data.</text>
</comment>